<dbReference type="KEGG" id="bpg:Bathy14g01560"/>
<reference evidence="2 3" key="1">
    <citation type="submission" date="2011-10" db="EMBL/GenBank/DDBJ databases">
        <authorList>
            <person name="Genoscope - CEA"/>
        </authorList>
    </citation>
    <scope>NUCLEOTIDE SEQUENCE [LARGE SCALE GENOMIC DNA]</scope>
    <source>
        <strain evidence="2 3">RCC 1105</strain>
    </source>
</reference>
<accession>K8END1</accession>
<keyword evidence="3" id="KW-1185">Reference proteome</keyword>
<dbReference type="AlphaFoldDB" id="K8END1"/>
<organism evidence="2 3">
    <name type="scientific">Bathycoccus prasinos</name>
    <dbReference type="NCBI Taxonomy" id="41875"/>
    <lineage>
        <taxon>Eukaryota</taxon>
        <taxon>Viridiplantae</taxon>
        <taxon>Chlorophyta</taxon>
        <taxon>Mamiellophyceae</taxon>
        <taxon>Mamiellales</taxon>
        <taxon>Bathycoccaceae</taxon>
        <taxon>Bathycoccus</taxon>
    </lineage>
</organism>
<dbReference type="RefSeq" id="XP_007509012.1">
    <property type="nucleotide sequence ID" value="XM_007508950.1"/>
</dbReference>
<dbReference type="GeneID" id="19011927"/>
<sequence>MRICAHHQLNVHANAIQQEKGRNELRESLETMTLQHVTELEEITPVKNDERSRTPLDTKSRSKFLGLGKDALIDMIVQANVDADEKMEKVKKEKTELCDTLNTIREYFTYEESKKYKLGSNETSTWRRFLDNLNPVSVEIKSILDRVQKEKLQEENTKLRDVLEEIDTHTAQLSVDFDWTNSGFLKRYWDEFKEDISKQKSSLNTEIENIVEADELKKYKSENTKLCQALKKILYWQKDLHEKRMSFNNSTEGRERESKWRAFNDHMCTLIETNTV</sequence>
<evidence type="ECO:0000313" key="3">
    <source>
        <dbReference type="Proteomes" id="UP000198341"/>
    </source>
</evidence>
<keyword evidence="1" id="KW-0175">Coiled coil</keyword>
<name>K8END1_9CHLO</name>
<protein>
    <submittedName>
        <fullName evidence="2">Uncharacterized protein</fullName>
    </submittedName>
</protein>
<evidence type="ECO:0000256" key="1">
    <source>
        <dbReference type="SAM" id="Coils"/>
    </source>
</evidence>
<feature type="coiled-coil region" evidence="1">
    <location>
        <begin position="149"/>
        <end position="213"/>
    </location>
</feature>
<evidence type="ECO:0000313" key="2">
    <source>
        <dbReference type="EMBL" id="CCO19469.1"/>
    </source>
</evidence>
<dbReference type="Proteomes" id="UP000198341">
    <property type="component" value="Chromosome 14"/>
</dbReference>
<gene>
    <name evidence="2" type="ordered locus">Bathy14g01560</name>
</gene>
<dbReference type="EMBL" id="FO082265">
    <property type="protein sequence ID" value="CCO19469.1"/>
    <property type="molecule type" value="Genomic_DNA"/>
</dbReference>
<proteinExistence type="predicted"/>